<comment type="caution">
    <text evidence="1">The sequence shown here is derived from an EMBL/GenBank/DDBJ whole genome shotgun (WGS) entry which is preliminary data.</text>
</comment>
<dbReference type="EMBL" id="BAABGZ010000074">
    <property type="protein sequence ID" value="GAA4365425.1"/>
    <property type="molecule type" value="Genomic_DNA"/>
</dbReference>
<name>A0ABP8IPK4_9BACT</name>
<proteinExistence type="predicted"/>
<dbReference type="Proteomes" id="UP001501153">
    <property type="component" value="Unassembled WGS sequence"/>
</dbReference>
<evidence type="ECO:0000313" key="1">
    <source>
        <dbReference type="EMBL" id="GAA4365425.1"/>
    </source>
</evidence>
<organism evidence="1 2">
    <name type="scientific">Hymenobacter saemangeumensis</name>
    <dbReference type="NCBI Taxonomy" id="1084522"/>
    <lineage>
        <taxon>Bacteria</taxon>
        <taxon>Pseudomonadati</taxon>
        <taxon>Bacteroidota</taxon>
        <taxon>Cytophagia</taxon>
        <taxon>Cytophagales</taxon>
        <taxon>Hymenobacteraceae</taxon>
        <taxon>Hymenobacter</taxon>
    </lineage>
</organism>
<evidence type="ECO:0000313" key="2">
    <source>
        <dbReference type="Proteomes" id="UP001501153"/>
    </source>
</evidence>
<protein>
    <recommendedName>
        <fullName evidence="3">Transporter</fullName>
    </recommendedName>
</protein>
<gene>
    <name evidence="1" type="ORF">GCM10023185_35680</name>
</gene>
<reference evidence="2" key="1">
    <citation type="journal article" date="2019" name="Int. J. Syst. Evol. Microbiol.">
        <title>The Global Catalogue of Microorganisms (GCM) 10K type strain sequencing project: providing services to taxonomists for standard genome sequencing and annotation.</title>
        <authorList>
            <consortium name="The Broad Institute Genomics Platform"/>
            <consortium name="The Broad Institute Genome Sequencing Center for Infectious Disease"/>
            <person name="Wu L."/>
            <person name="Ma J."/>
        </authorList>
    </citation>
    <scope>NUCLEOTIDE SEQUENCE [LARGE SCALE GENOMIC DNA]</scope>
    <source>
        <strain evidence="2">JCM 17923</strain>
    </source>
</reference>
<accession>A0ABP8IPK4</accession>
<sequence>MAGKGQGSVVISGTTEQYKNVFLVPEKVNGVPIFEEVRVSSLNLYGTYGITDKLDVILSVPYIRSEGKADPRIFTSPNYTNSRQGFQDFSGILKYKLYSRELGSSILDVLGVAGVSTPISNYETSQGLEYIIAIGNRATKYTAAGVAHLKTASGVFLTGQAGYSLRENPVPNAFVGEAKVGYAGPKTYVEAYASFQKSDGGTDILQPGFDGLFTATKVDYVRVGVSIFRPIAKGVGVVLGANTYVAGRNLGQSTGFSAGISYNL</sequence>
<evidence type="ECO:0008006" key="3">
    <source>
        <dbReference type="Google" id="ProtNLM"/>
    </source>
</evidence>
<keyword evidence="2" id="KW-1185">Reference proteome</keyword>